<dbReference type="InterPro" id="IPR012000">
    <property type="entry name" value="Thiamin_PyroP_enz_cen_dom"/>
</dbReference>
<evidence type="ECO:0000259" key="10">
    <source>
        <dbReference type="Pfam" id="PF00205"/>
    </source>
</evidence>
<reference evidence="13" key="1">
    <citation type="submission" date="2016-05" db="EMBL/GenBank/DDBJ databases">
        <title>Comparative genomics of biotechnologically important yeasts.</title>
        <authorList>
            <consortium name="DOE Joint Genome Institute"/>
            <person name="Riley R."/>
            <person name="Haridas S."/>
            <person name="Wolfe K.H."/>
            <person name="Lopes M.R."/>
            <person name="Hittinger C.T."/>
            <person name="Goker M."/>
            <person name="Salamov A."/>
            <person name="Wisecaver J."/>
            <person name="Long T.M."/>
            <person name="Aerts A.L."/>
            <person name="Barry K."/>
            <person name="Choi C."/>
            <person name="Clum A."/>
            <person name="Coughlan A.Y."/>
            <person name="Deshpande S."/>
            <person name="Douglass A.P."/>
            <person name="Hanson S.J."/>
            <person name="Klenk H.-P."/>
            <person name="Labutti K."/>
            <person name="Lapidus A."/>
            <person name="Lindquist E."/>
            <person name="Lipzen A."/>
            <person name="Meier-Kolthoff J.P."/>
            <person name="Ohm R.A."/>
            <person name="Otillar R.P."/>
            <person name="Pangilinan J."/>
            <person name="Peng Y."/>
            <person name="Rokas A."/>
            <person name="Rosa C.A."/>
            <person name="Scheuner C."/>
            <person name="Sibirny A.A."/>
            <person name="Slot J.C."/>
            <person name="Stielow J.B."/>
            <person name="Sun H."/>
            <person name="Kurtzman C.P."/>
            <person name="Blackwell M."/>
            <person name="Grigoriev I.V."/>
            <person name="Jeffries T.W."/>
        </authorList>
    </citation>
    <scope>NUCLEOTIDE SEQUENCE [LARGE SCALE GENOMIC DNA]</scope>
    <source>
        <strain evidence="13">NRRL Y-2460</strain>
    </source>
</reference>
<keyword evidence="4" id="KW-0460">Magnesium</keyword>
<organism evidence="12 13">
    <name type="scientific">Pachysolen tannophilus NRRL Y-2460</name>
    <dbReference type="NCBI Taxonomy" id="669874"/>
    <lineage>
        <taxon>Eukaryota</taxon>
        <taxon>Fungi</taxon>
        <taxon>Dikarya</taxon>
        <taxon>Ascomycota</taxon>
        <taxon>Saccharomycotina</taxon>
        <taxon>Pichiomycetes</taxon>
        <taxon>Pachysolenaceae</taxon>
        <taxon>Pachysolen</taxon>
    </lineage>
</organism>
<evidence type="ECO:0000256" key="9">
    <source>
        <dbReference type="ARBA" id="ARBA00044518"/>
    </source>
</evidence>
<dbReference type="Pfam" id="PF02775">
    <property type="entry name" value="TPP_enzyme_C"/>
    <property type="match status" value="1"/>
</dbReference>
<evidence type="ECO:0000256" key="1">
    <source>
        <dbReference type="ARBA" id="ARBA00001964"/>
    </source>
</evidence>
<dbReference type="InterPro" id="IPR011766">
    <property type="entry name" value="TPP_enzyme_TPP-bd"/>
</dbReference>
<dbReference type="InterPro" id="IPR029061">
    <property type="entry name" value="THDP-binding"/>
</dbReference>
<proteinExistence type="inferred from homology"/>
<evidence type="ECO:0000313" key="13">
    <source>
        <dbReference type="Proteomes" id="UP000094236"/>
    </source>
</evidence>
<protein>
    <recommendedName>
        <fullName evidence="9">2-hydroxyacyl-CoA lyase</fullName>
        <ecNumber evidence="9">4.1.2.63</ecNumber>
    </recommendedName>
</protein>
<evidence type="ECO:0000256" key="8">
    <source>
        <dbReference type="ARBA" id="ARBA00044454"/>
    </source>
</evidence>
<dbReference type="GO" id="GO:0000287">
    <property type="term" value="F:magnesium ion binding"/>
    <property type="evidence" value="ECO:0007669"/>
    <property type="project" value="InterPro"/>
</dbReference>
<sequence>MDQVSLLKPYVKFSTRPRSIQALPQLVEKALKDCLVGVPGVTYVDLPGDMIQMKVDADEDVHEDVLVALKDISCSEVLETGAPKFLPEPSALYRACKLIKSAKFPLIVLGKGAAYSDCPEILRSFITSHNLAFLPTPMGKGIMCDYSQLNVSSCRSAALKNADVIILVGARLNWILHFGESPRFNEDVKFIQLDLSSEDIGNNGSLTSYKYGLVGDIGLTIEALDKLLKGYNAPSLPGTLKDIIKSNESKLAKREEYFSTSSLLNYFQVYKILKDIITPIEDDIIYVIEGANTMDYARQCFPATMPKQRLDAGTNATMGVGLGYAIAAKISHPKKLVLAIEGDSAFGFSAMELETIRRANLPVLIVVMNNSGIYHGIKPERYLSNDDNQNLPSTALGYNVRYDLLAKSFGITGYYCDTYGNIKQSFTKAVDNYYKKGESSLLNIIIDPAVDTKLQFGWQSGGTKKKKSTNTSSPKL</sequence>
<evidence type="ECO:0000256" key="5">
    <source>
        <dbReference type="ARBA" id="ARBA00023052"/>
    </source>
</evidence>
<gene>
    <name evidence="12" type="ORF">PACTADRAFT_49522</name>
</gene>
<dbReference type="GO" id="GO:0005777">
    <property type="term" value="C:peroxisome"/>
    <property type="evidence" value="ECO:0007669"/>
    <property type="project" value="EnsemblFungi"/>
</dbReference>
<evidence type="ECO:0000256" key="6">
    <source>
        <dbReference type="ARBA" id="ARBA00023239"/>
    </source>
</evidence>
<feature type="domain" description="Thiamine pyrophosphate enzyme TPP-binding" evidence="11">
    <location>
        <begin position="291"/>
        <end position="442"/>
    </location>
</feature>
<keyword evidence="5" id="KW-0786">Thiamine pyrophosphate</keyword>
<dbReference type="AlphaFoldDB" id="A0A1E4TWR2"/>
<comment type="similarity">
    <text evidence="2">Belongs to the TPP enzyme family.</text>
</comment>
<dbReference type="Pfam" id="PF00205">
    <property type="entry name" value="TPP_enzyme_M"/>
    <property type="match status" value="1"/>
</dbReference>
<dbReference type="STRING" id="669874.A0A1E4TWR2"/>
<dbReference type="GO" id="GO:0106359">
    <property type="term" value="F:2-hydroxyacyl-CoA lyase activity"/>
    <property type="evidence" value="ECO:0007669"/>
    <property type="project" value="UniProtKB-EC"/>
</dbReference>
<dbReference type="PANTHER" id="PTHR43710:SF2">
    <property type="entry name" value="2-HYDROXYACYL-COA LYASE 1"/>
    <property type="match status" value="1"/>
</dbReference>
<evidence type="ECO:0000256" key="2">
    <source>
        <dbReference type="ARBA" id="ARBA00007812"/>
    </source>
</evidence>
<dbReference type="InterPro" id="IPR045025">
    <property type="entry name" value="HACL1-like"/>
</dbReference>
<dbReference type="SUPFAM" id="SSF52518">
    <property type="entry name" value="Thiamin diphosphate-binding fold (THDP-binding)"/>
    <property type="match status" value="2"/>
</dbReference>
<dbReference type="InterPro" id="IPR029035">
    <property type="entry name" value="DHS-like_NAD/FAD-binding_dom"/>
</dbReference>
<name>A0A1E4TWR2_PACTA</name>
<dbReference type="InterPro" id="IPR000399">
    <property type="entry name" value="TPP-bd_CS"/>
</dbReference>
<dbReference type="Proteomes" id="UP000094236">
    <property type="component" value="Unassembled WGS sequence"/>
</dbReference>
<keyword evidence="13" id="KW-1185">Reference proteome</keyword>
<dbReference type="GO" id="GO:0030976">
    <property type="term" value="F:thiamine pyrophosphate binding"/>
    <property type="evidence" value="ECO:0007669"/>
    <property type="project" value="InterPro"/>
</dbReference>
<evidence type="ECO:0000256" key="7">
    <source>
        <dbReference type="ARBA" id="ARBA00044451"/>
    </source>
</evidence>
<dbReference type="PANTHER" id="PTHR43710">
    <property type="entry name" value="2-HYDROXYACYL-COA LYASE"/>
    <property type="match status" value="1"/>
</dbReference>
<dbReference type="EC" id="4.1.2.63" evidence="9"/>
<dbReference type="GO" id="GO:0001561">
    <property type="term" value="P:fatty acid alpha-oxidation"/>
    <property type="evidence" value="ECO:0007669"/>
    <property type="project" value="TreeGrafter"/>
</dbReference>
<dbReference type="Gene3D" id="3.40.50.1220">
    <property type="entry name" value="TPP-binding domain"/>
    <property type="match status" value="1"/>
</dbReference>
<keyword evidence="3" id="KW-0479">Metal-binding</keyword>
<dbReference type="Gene3D" id="3.40.50.970">
    <property type="match status" value="2"/>
</dbReference>
<keyword evidence="6" id="KW-0456">Lyase</keyword>
<evidence type="ECO:0000256" key="3">
    <source>
        <dbReference type="ARBA" id="ARBA00022723"/>
    </source>
</evidence>
<comment type="catalytic activity">
    <reaction evidence="8">
        <text>an (R)-2-hydroxy-long-chain-fatty acyl-CoA = a long-chain fatty aldehyde + formyl-CoA</text>
        <dbReference type="Rhea" id="RHEA:67444"/>
        <dbReference type="ChEBI" id="CHEBI:17176"/>
        <dbReference type="ChEBI" id="CHEBI:57376"/>
        <dbReference type="ChEBI" id="CHEBI:170012"/>
        <dbReference type="EC" id="4.1.2.63"/>
    </reaction>
    <physiologicalReaction direction="left-to-right" evidence="8">
        <dbReference type="Rhea" id="RHEA:67445"/>
    </physiologicalReaction>
</comment>
<dbReference type="CDD" id="cd02004">
    <property type="entry name" value="TPP_BZL_OCoD_HPCL"/>
    <property type="match status" value="1"/>
</dbReference>
<comment type="catalytic activity">
    <reaction evidence="7">
        <text>a 2-hydroxy-3-methyl fatty acyl-CoA = a 2-methyl-branched fatty aldehyde + formyl-CoA</text>
        <dbReference type="Rhea" id="RHEA:25375"/>
        <dbReference type="ChEBI" id="CHEBI:49188"/>
        <dbReference type="ChEBI" id="CHEBI:57376"/>
        <dbReference type="ChEBI" id="CHEBI:58783"/>
        <dbReference type="EC" id="4.1.2.63"/>
    </reaction>
    <physiologicalReaction direction="left-to-right" evidence="7">
        <dbReference type="Rhea" id="RHEA:25376"/>
    </physiologicalReaction>
</comment>
<dbReference type="OrthoDB" id="10006023at2759"/>
<dbReference type="SUPFAM" id="SSF52467">
    <property type="entry name" value="DHS-like NAD/FAD-binding domain"/>
    <property type="match status" value="1"/>
</dbReference>
<feature type="domain" description="Thiamine pyrophosphate enzyme central" evidence="10">
    <location>
        <begin position="94"/>
        <end position="224"/>
    </location>
</feature>
<evidence type="ECO:0000313" key="12">
    <source>
        <dbReference type="EMBL" id="ODV96118.1"/>
    </source>
</evidence>
<evidence type="ECO:0000256" key="4">
    <source>
        <dbReference type="ARBA" id="ARBA00022842"/>
    </source>
</evidence>
<dbReference type="EMBL" id="KV454013">
    <property type="protein sequence ID" value="ODV96118.1"/>
    <property type="molecule type" value="Genomic_DNA"/>
</dbReference>
<accession>A0A1E4TWR2</accession>
<dbReference type="PROSITE" id="PS00187">
    <property type="entry name" value="TPP_ENZYMES"/>
    <property type="match status" value="1"/>
</dbReference>
<comment type="cofactor">
    <cofactor evidence="1">
        <name>thiamine diphosphate</name>
        <dbReference type="ChEBI" id="CHEBI:58937"/>
    </cofactor>
</comment>
<evidence type="ECO:0000259" key="11">
    <source>
        <dbReference type="Pfam" id="PF02775"/>
    </source>
</evidence>